<keyword evidence="5" id="KW-0934">Plastid</keyword>
<dbReference type="PROSITE" id="PS00963">
    <property type="entry name" value="RIBOSOMAL_S2_2"/>
    <property type="match status" value="1"/>
</dbReference>
<reference evidence="5" key="1">
    <citation type="submission" date="2018-02" db="EMBL/GenBank/DDBJ databases">
        <title>Evolution and diversity of non-photosynthetic diatom plastid genomes.</title>
        <authorList>
            <person name="Kamikawa R."/>
            <person name="Ishii K."/>
        </authorList>
    </citation>
    <scope>NUCLEOTIDE SEQUENCE</scope>
    <source>
        <strain evidence="5">PL1-4</strain>
    </source>
</reference>
<dbReference type="Gene3D" id="3.40.50.10490">
    <property type="entry name" value="Glucose-6-phosphate isomerase like protein, domain 1"/>
    <property type="match status" value="1"/>
</dbReference>
<geneLocation type="plastid" evidence="5"/>
<accession>A0A2Z5ZB01</accession>
<dbReference type="InterPro" id="IPR005706">
    <property type="entry name" value="Ribosomal_uS2_bac/mit/plastid"/>
</dbReference>
<organism evidence="5">
    <name type="scientific">Nitzschia sp. PL1-4</name>
    <dbReference type="NCBI Taxonomy" id="2083272"/>
    <lineage>
        <taxon>Eukaryota</taxon>
        <taxon>Sar</taxon>
        <taxon>Stramenopiles</taxon>
        <taxon>Ochrophyta</taxon>
        <taxon>Bacillariophyta</taxon>
        <taxon>Bacillariophyceae</taxon>
        <taxon>Bacillariophycidae</taxon>
        <taxon>Bacillariales</taxon>
        <taxon>Bacillariaceae</taxon>
        <taxon>Nitzschia</taxon>
    </lineage>
</organism>
<evidence type="ECO:0000256" key="3">
    <source>
        <dbReference type="ARBA" id="ARBA00023274"/>
    </source>
</evidence>
<dbReference type="NCBIfam" id="TIGR01011">
    <property type="entry name" value="rpsB_bact"/>
    <property type="match status" value="1"/>
</dbReference>
<dbReference type="PRINTS" id="PR00395">
    <property type="entry name" value="RIBOSOMALS2"/>
</dbReference>
<name>A0A2Z5ZB01_9STRA</name>
<dbReference type="PANTHER" id="PTHR12534:SF0">
    <property type="entry name" value="SMALL RIBOSOMAL SUBUNIT PROTEIN US2M"/>
    <property type="match status" value="1"/>
</dbReference>
<dbReference type="Pfam" id="PF00318">
    <property type="entry name" value="Ribosomal_S2"/>
    <property type="match status" value="1"/>
</dbReference>
<proteinExistence type="inferred from homology"/>
<dbReference type="SUPFAM" id="SSF52313">
    <property type="entry name" value="Ribosomal protein S2"/>
    <property type="match status" value="1"/>
</dbReference>
<dbReference type="PANTHER" id="PTHR12534">
    <property type="entry name" value="30S RIBOSOMAL PROTEIN S2 PROKARYOTIC AND ORGANELLAR"/>
    <property type="match status" value="1"/>
</dbReference>
<sequence length="229" mass="26734">MNFLKTKIFLGYQSDVLNPKMKPFIYSKNKIRHFLDFYKSIVYLNKAAQYLKKSVSKEKKVLFIGTNKKLRKVLSEEATRCYSFFINYRWLGGTLTNWATIKSQTNTLAYLENIQKTKAYINLTKKEKFSYYRKLVQLRLDFTGVKNMVELPDIVIVIDPKKDLAAILECKKLKIPIISVIDSNDNPDLVDFPIPINTESTRIIKLILRILSNSILRGYVLYLKSRGKK</sequence>
<evidence type="ECO:0000256" key="1">
    <source>
        <dbReference type="ARBA" id="ARBA00006242"/>
    </source>
</evidence>
<dbReference type="EMBL" id="AP018506">
    <property type="protein sequence ID" value="BBC77546.1"/>
    <property type="molecule type" value="Genomic_DNA"/>
</dbReference>
<dbReference type="Gene3D" id="1.10.287.610">
    <property type="entry name" value="Helix hairpin bin"/>
    <property type="match status" value="1"/>
</dbReference>
<gene>
    <name evidence="5" type="primary">rps2</name>
</gene>
<dbReference type="GO" id="GO:0006412">
    <property type="term" value="P:translation"/>
    <property type="evidence" value="ECO:0007669"/>
    <property type="project" value="InterPro"/>
</dbReference>
<dbReference type="InterPro" id="IPR023591">
    <property type="entry name" value="Ribosomal_uS2_flav_dom_sf"/>
</dbReference>
<comment type="similarity">
    <text evidence="1 4">Belongs to the universal ribosomal protein uS2 family.</text>
</comment>
<protein>
    <submittedName>
        <fullName evidence="5">Ribosomal protein S2</fullName>
    </submittedName>
</protein>
<dbReference type="AlphaFoldDB" id="A0A2Z5ZB01"/>
<evidence type="ECO:0000256" key="2">
    <source>
        <dbReference type="ARBA" id="ARBA00022980"/>
    </source>
</evidence>
<dbReference type="InterPro" id="IPR018130">
    <property type="entry name" value="Ribosomal_uS2_CS"/>
</dbReference>
<keyword evidence="3 4" id="KW-0687">Ribonucleoprotein</keyword>
<dbReference type="GO" id="GO:0005763">
    <property type="term" value="C:mitochondrial small ribosomal subunit"/>
    <property type="evidence" value="ECO:0007669"/>
    <property type="project" value="TreeGrafter"/>
</dbReference>
<keyword evidence="2 4" id="KW-0689">Ribosomal protein</keyword>
<dbReference type="InterPro" id="IPR001865">
    <property type="entry name" value="Ribosomal_uS2"/>
</dbReference>
<dbReference type="GO" id="GO:0003735">
    <property type="term" value="F:structural constituent of ribosome"/>
    <property type="evidence" value="ECO:0007669"/>
    <property type="project" value="InterPro"/>
</dbReference>
<evidence type="ECO:0000256" key="4">
    <source>
        <dbReference type="RuleBase" id="RU003631"/>
    </source>
</evidence>
<dbReference type="HAMAP" id="MF_00291_B">
    <property type="entry name" value="Ribosomal_uS2_B"/>
    <property type="match status" value="1"/>
</dbReference>
<evidence type="ECO:0000313" key="5">
    <source>
        <dbReference type="EMBL" id="BBC77546.1"/>
    </source>
</evidence>
<dbReference type="CDD" id="cd01425">
    <property type="entry name" value="RPS2"/>
    <property type="match status" value="1"/>
</dbReference>